<reference evidence="2 3" key="1">
    <citation type="submission" date="2019-09" db="EMBL/GenBank/DDBJ databases">
        <title>Arenimonas chukotkensis sp. nov., a bacterium isolated from Chukotka hot spring, Arctic region, Russia.</title>
        <authorList>
            <person name="Zayulina K.S."/>
            <person name="Prokofeva M.I."/>
            <person name="Elcheninov A.G."/>
            <person name="Novikov A."/>
            <person name="Kochetkova T.V."/>
            <person name="Kublanov I.V."/>
        </authorList>
    </citation>
    <scope>NUCLEOTIDE SEQUENCE [LARGE SCALE GENOMIC DNA]</scope>
    <source>
        <strain evidence="2 3">3729k</strain>
    </source>
</reference>
<dbReference type="PANTHER" id="PTHR43283:SF3">
    <property type="entry name" value="BETA-LACTAMASE FAMILY PROTEIN (AFU_ORTHOLOGUE AFUA_5G07500)"/>
    <property type="match status" value="1"/>
</dbReference>
<dbReference type="InterPro" id="IPR012338">
    <property type="entry name" value="Beta-lactam/transpept-like"/>
</dbReference>
<proteinExistence type="predicted"/>
<dbReference type="PANTHER" id="PTHR43283">
    <property type="entry name" value="BETA-LACTAMASE-RELATED"/>
    <property type="match status" value="1"/>
</dbReference>
<dbReference type="EMBL" id="VUOD01000010">
    <property type="protein sequence ID" value="KAA2284087.1"/>
    <property type="molecule type" value="Genomic_DNA"/>
</dbReference>
<protein>
    <submittedName>
        <fullName evidence="2">Beta-lactamase family protein</fullName>
    </submittedName>
</protein>
<reference evidence="2 3" key="2">
    <citation type="submission" date="2019-09" db="EMBL/GenBank/DDBJ databases">
        <authorList>
            <person name="Mazur A."/>
        </authorList>
    </citation>
    <scope>NUCLEOTIDE SEQUENCE [LARGE SCALE GENOMIC DNA]</scope>
    <source>
        <strain evidence="2 3">3729k</strain>
    </source>
</reference>
<organism evidence="2 3">
    <name type="scientific">Arenimonas fontis</name>
    <dbReference type="NCBI Taxonomy" id="2608255"/>
    <lineage>
        <taxon>Bacteria</taxon>
        <taxon>Pseudomonadati</taxon>
        <taxon>Pseudomonadota</taxon>
        <taxon>Gammaproteobacteria</taxon>
        <taxon>Lysobacterales</taxon>
        <taxon>Lysobacteraceae</taxon>
        <taxon>Arenimonas</taxon>
    </lineage>
</organism>
<dbReference type="SUPFAM" id="SSF56601">
    <property type="entry name" value="beta-lactamase/transpeptidase-like"/>
    <property type="match status" value="1"/>
</dbReference>
<dbReference type="AlphaFoldDB" id="A0A5B2Z875"/>
<sequence>MSIRSMRIPRAETGILSSRRQPRAARRVGTGMKTLATLVLALSLHVPVISAAEPAACADPVADVLEPLVASHGLDGASLRLSTRQGLPVRWHAGRHDDDTRVPIASASKWLAALTFARLVEAGQLRWNSRVGEFFPDAPRSTHAITLEQLLSHTSGLPAGPAPCLSGRGGSLQDCARQILAGGPVAPAGTVFAYGGNGMQVAGAIAERATGQSWDTIFQREMVEPLGLAATDWRALARRPGYVGNPNPRIAGGARSSLADYGTVVDMVLARGRHAGRVFLTPETLDFMARDRSAGLRIDKQPETAAGMGYGLGQWVEGRDAGGGPRRVSSPGAFGFTPWVDESAGVAGVLLVRGRGRAMRPAIVRLQQACTARVLADPD</sequence>
<keyword evidence="3" id="KW-1185">Reference proteome</keyword>
<dbReference type="Gene3D" id="3.40.710.10">
    <property type="entry name" value="DD-peptidase/beta-lactamase superfamily"/>
    <property type="match status" value="1"/>
</dbReference>
<feature type="domain" description="Beta-lactamase-related" evidence="1">
    <location>
        <begin position="62"/>
        <end position="360"/>
    </location>
</feature>
<evidence type="ECO:0000313" key="2">
    <source>
        <dbReference type="EMBL" id="KAA2284087.1"/>
    </source>
</evidence>
<name>A0A5B2Z875_9GAMM</name>
<gene>
    <name evidence="2" type="ORF">F0415_10765</name>
</gene>
<evidence type="ECO:0000313" key="3">
    <source>
        <dbReference type="Proteomes" id="UP000322165"/>
    </source>
</evidence>
<dbReference type="InterPro" id="IPR050789">
    <property type="entry name" value="Diverse_Enzym_Activities"/>
</dbReference>
<dbReference type="InterPro" id="IPR001466">
    <property type="entry name" value="Beta-lactam-related"/>
</dbReference>
<accession>A0A5B2Z875</accession>
<evidence type="ECO:0000259" key="1">
    <source>
        <dbReference type="Pfam" id="PF00144"/>
    </source>
</evidence>
<dbReference type="Pfam" id="PF00144">
    <property type="entry name" value="Beta-lactamase"/>
    <property type="match status" value="1"/>
</dbReference>
<dbReference type="Proteomes" id="UP000322165">
    <property type="component" value="Unassembled WGS sequence"/>
</dbReference>
<comment type="caution">
    <text evidence="2">The sequence shown here is derived from an EMBL/GenBank/DDBJ whole genome shotgun (WGS) entry which is preliminary data.</text>
</comment>